<dbReference type="GO" id="GO:0008270">
    <property type="term" value="F:zinc ion binding"/>
    <property type="evidence" value="ECO:0007669"/>
    <property type="project" value="UniProtKB-KW"/>
</dbReference>
<dbReference type="InterPro" id="IPR003604">
    <property type="entry name" value="Matrin/U1-like-C_Znf_C2H2"/>
</dbReference>
<dbReference type="Pfam" id="PF12756">
    <property type="entry name" value="zf-C2H2_2"/>
    <property type="match status" value="1"/>
</dbReference>
<evidence type="ECO:0000256" key="4">
    <source>
        <dbReference type="ARBA" id="ARBA00022723"/>
    </source>
</evidence>
<proteinExistence type="inferred from homology"/>
<organism evidence="11 12">
    <name type="scientific">Jimgerdemannia flammicorona</name>
    <dbReference type="NCBI Taxonomy" id="994334"/>
    <lineage>
        <taxon>Eukaryota</taxon>
        <taxon>Fungi</taxon>
        <taxon>Fungi incertae sedis</taxon>
        <taxon>Mucoromycota</taxon>
        <taxon>Mucoromycotina</taxon>
        <taxon>Endogonomycetes</taxon>
        <taxon>Endogonales</taxon>
        <taxon>Endogonaceae</taxon>
        <taxon>Jimgerdemannia</taxon>
    </lineage>
</organism>
<dbReference type="InterPro" id="IPR013087">
    <property type="entry name" value="Znf_C2H2_type"/>
</dbReference>
<dbReference type="EMBL" id="RBNI01017941">
    <property type="protein sequence ID" value="RUO97356.1"/>
    <property type="molecule type" value="Genomic_DNA"/>
</dbReference>
<dbReference type="PANTHER" id="PTHR13182:SF8">
    <property type="entry name" value="CYTOPLASMIC 60S SUBUNIT BIOGENESIS FACTOR ZNF622"/>
    <property type="match status" value="1"/>
</dbReference>
<keyword evidence="6 11" id="KW-0863">Zinc-finger</keyword>
<name>A0A433A3V5_9FUNG</name>
<reference evidence="11 12" key="1">
    <citation type="journal article" date="2018" name="New Phytol.">
        <title>Phylogenomics of Endogonaceae and evolution of mycorrhizas within Mucoromycota.</title>
        <authorList>
            <person name="Chang Y."/>
            <person name="Desiro A."/>
            <person name="Na H."/>
            <person name="Sandor L."/>
            <person name="Lipzen A."/>
            <person name="Clum A."/>
            <person name="Barry K."/>
            <person name="Grigoriev I.V."/>
            <person name="Martin F.M."/>
            <person name="Stajich J.E."/>
            <person name="Smith M.E."/>
            <person name="Bonito G."/>
            <person name="Spatafora J.W."/>
        </authorList>
    </citation>
    <scope>NUCLEOTIDE SEQUENCE [LARGE SCALE GENOMIC DNA]</scope>
    <source>
        <strain evidence="11 12">GMNB39</strain>
    </source>
</reference>
<dbReference type="SMART" id="SM00451">
    <property type="entry name" value="ZnF_U1"/>
    <property type="match status" value="2"/>
</dbReference>
<evidence type="ECO:0000313" key="12">
    <source>
        <dbReference type="Proteomes" id="UP000268093"/>
    </source>
</evidence>
<dbReference type="InterPro" id="IPR022755">
    <property type="entry name" value="Znf_C2H2_jaz"/>
</dbReference>
<dbReference type="GO" id="GO:0030687">
    <property type="term" value="C:preribosome, large subunit precursor"/>
    <property type="evidence" value="ECO:0007669"/>
    <property type="project" value="TreeGrafter"/>
</dbReference>
<evidence type="ECO:0000259" key="10">
    <source>
        <dbReference type="PROSITE" id="PS00028"/>
    </source>
</evidence>
<keyword evidence="3" id="KW-0690">Ribosome biogenesis</keyword>
<dbReference type="Proteomes" id="UP000268093">
    <property type="component" value="Unassembled WGS sequence"/>
</dbReference>
<keyword evidence="2" id="KW-0963">Cytoplasm</keyword>
<dbReference type="SUPFAM" id="SSF57667">
    <property type="entry name" value="beta-beta-alpha zinc fingers"/>
    <property type="match status" value="2"/>
</dbReference>
<feature type="region of interest" description="Disordered" evidence="9">
    <location>
        <begin position="122"/>
        <end position="145"/>
    </location>
</feature>
<dbReference type="GO" id="GO:0003676">
    <property type="term" value="F:nucleic acid binding"/>
    <property type="evidence" value="ECO:0007669"/>
    <property type="project" value="InterPro"/>
</dbReference>
<protein>
    <submittedName>
        <fullName evidence="11">C2H2 type zinc-finger-domain-containing protein</fullName>
    </submittedName>
</protein>
<evidence type="ECO:0000256" key="9">
    <source>
        <dbReference type="SAM" id="MobiDB-lite"/>
    </source>
</evidence>
<comment type="similarity">
    <text evidence="8">Belongs to the REI1 family.</text>
</comment>
<keyword evidence="12" id="KW-1185">Reference proteome</keyword>
<dbReference type="InterPro" id="IPR036236">
    <property type="entry name" value="Znf_C2H2_sf"/>
</dbReference>
<evidence type="ECO:0000256" key="5">
    <source>
        <dbReference type="ARBA" id="ARBA00022737"/>
    </source>
</evidence>
<evidence type="ECO:0000256" key="7">
    <source>
        <dbReference type="ARBA" id="ARBA00022833"/>
    </source>
</evidence>
<dbReference type="InterPro" id="IPR040025">
    <property type="entry name" value="Znf622/Rei1/Reh1"/>
</dbReference>
<sequence length="466" mass="52608">MVTSISNHSNQLSPKFSTTPVMDSITRTHVQIPFTCSTCRVRFLTATAHRDHHRSPWHNHNLQRKLVQAEPVDEARFAARMTAAQSQAEDLASGQKCLACNRTCVSERQYLQHLRSKKHLDRETYLKSKKSAPETVGDDDATKETSQSDPVLVINGCLFCGYASSDIDSNVHHMIVKHSFFIPDAEYLSDKEGLLKYLSHKLTIDHACLWCFSTHLHEQSENDKGLFRNLRDVRKHMLDKGHCKILYEGGAEREIEGFYDFTGEVDMKIDAVKRVERKKTLAELTGNAYVGERMDADGGHVVDDDDDEWDDIDADDDTLTVASLDVGSTVFTATSSDPTTMDLILPSGYRLGHRQNQRYYRQNLHRSSALQPVSNLTSSSALVGSLRSFNSVQSADVAGNLPSQRNNQALLRLPPQIRAVVARQETRAQHVATKKKKGYQLQQAQKDNMNMRQKRMELHAWGGFNH</sequence>
<evidence type="ECO:0000313" key="11">
    <source>
        <dbReference type="EMBL" id="RUO97356.1"/>
    </source>
</evidence>
<keyword evidence="5" id="KW-0677">Repeat</keyword>
<evidence type="ECO:0000256" key="8">
    <source>
        <dbReference type="ARBA" id="ARBA00034126"/>
    </source>
</evidence>
<dbReference type="Gene3D" id="3.30.160.60">
    <property type="entry name" value="Classic Zinc Finger"/>
    <property type="match status" value="1"/>
</dbReference>
<comment type="subcellular location">
    <subcellularLocation>
        <location evidence="1">Cytoplasm</location>
    </subcellularLocation>
</comment>
<dbReference type="InterPro" id="IPR041661">
    <property type="entry name" value="ZN622/Rei1/Reh1_Znf-C2H2"/>
</dbReference>
<evidence type="ECO:0000256" key="1">
    <source>
        <dbReference type="ARBA" id="ARBA00004496"/>
    </source>
</evidence>
<dbReference type="GO" id="GO:0005737">
    <property type="term" value="C:cytoplasm"/>
    <property type="evidence" value="ECO:0007669"/>
    <property type="project" value="UniProtKB-SubCell"/>
</dbReference>
<dbReference type="GO" id="GO:0042273">
    <property type="term" value="P:ribosomal large subunit biogenesis"/>
    <property type="evidence" value="ECO:0007669"/>
    <property type="project" value="UniProtKB-ARBA"/>
</dbReference>
<feature type="domain" description="C2H2-type" evidence="10">
    <location>
        <begin position="36"/>
        <end position="58"/>
    </location>
</feature>
<evidence type="ECO:0000256" key="6">
    <source>
        <dbReference type="ARBA" id="ARBA00022771"/>
    </source>
</evidence>
<feature type="domain" description="C2H2-type" evidence="10">
    <location>
        <begin position="97"/>
        <end position="119"/>
    </location>
</feature>
<keyword evidence="4" id="KW-0479">Metal-binding</keyword>
<dbReference type="OrthoDB" id="19329at2759"/>
<dbReference type="PROSITE" id="PS00028">
    <property type="entry name" value="ZINC_FINGER_C2H2_1"/>
    <property type="match status" value="2"/>
</dbReference>
<keyword evidence="7" id="KW-0862">Zinc</keyword>
<accession>A0A433A3V5</accession>
<comment type="caution">
    <text evidence="11">The sequence shown here is derived from an EMBL/GenBank/DDBJ whole genome shotgun (WGS) entry which is preliminary data.</text>
</comment>
<dbReference type="SMART" id="SM00355">
    <property type="entry name" value="ZnF_C2H2"/>
    <property type="match status" value="3"/>
</dbReference>
<dbReference type="Pfam" id="PF12171">
    <property type="entry name" value="zf-C2H2_jaz"/>
    <property type="match status" value="1"/>
</dbReference>
<gene>
    <name evidence="11" type="ORF">BC936DRAFT_140804</name>
</gene>
<evidence type="ECO:0000256" key="3">
    <source>
        <dbReference type="ARBA" id="ARBA00022517"/>
    </source>
</evidence>
<evidence type="ECO:0000256" key="2">
    <source>
        <dbReference type="ARBA" id="ARBA00022490"/>
    </source>
</evidence>
<dbReference type="AlphaFoldDB" id="A0A433A3V5"/>
<dbReference type="PANTHER" id="PTHR13182">
    <property type="entry name" value="ZINC FINGER PROTEIN 622"/>
    <property type="match status" value="1"/>
</dbReference>